<feature type="compositionally biased region" description="Polar residues" evidence="1">
    <location>
        <begin position="350"/>
        <end position="364"/>
    </location>
</feature>
<dbReference type="Proteomes" id="UP000007151">
    <property type="component" value="Unassembled WGS sequence"/>
</dbReference>
<dbReference type="Gene3D" id="3.90.226.10">
    <property type="entry name" value="2-enoyl-CoA Hydratase, Chain A, domain 1"/>
    <property type="match status" value="1"/>
</dbReference>
<comment type="caution">
    <text evidence="2">The sequence shown here is derived from an EMBL/GenBank/DDBJ whole genome shotgun (WGS) entry which is preliminary data.</text>
</comment>
<sequence length="952" mass="105388">MEAVEEVSASDAAPCVTKSEDSDVVAKDSNEVCTSNGVESAGKNEEAHSDVNNTEKISSDTVNDLEAKANDIHCNDILVSESIPPMEHDVEVEEVHNKDIVIQENIEEVETVETVVTEVIVDDTEAESEPSKQEVVSEAVEEVVIPTNSEEVKFETEILIEENDFNENVLTNNEEIDSSTYILNDLAPNIELSEVLRSSDVADNSENNNSTDKQEVFNKEELLDILEGNDINEENDNTEPLKSNSNKLSEAEIALKQLSKLKRRRNKTKVVEKVSKANAVNNKSHKVETEVVSENKPQQDDQKKNIVKVLVMDWEDEETGEGHQPNNIVEESEALLKDTEDVKISQDEVINQTGNDDQVTQDSSMAEDALQSSDKNEEIPPRRLSRVIKKKVIFDPDNPDTFTKGKTPVKSKEIICNKDQTPSKKLKPDPNIQRSKSKSPLSKLQWKKPSPKNNKQNKRLSEVDKLLMDEGAVNMIYQLTPEATKGKKNMKTKAEFIKKLQSSTPEGKEMKFRERKKEFIKYEDGEPKRILSGKQRASLSSSVKSPASEDFETHSADDSIIYRRHSSSSYSSSCMSPRRLSDVEGGSTNSNTRLSQQSTSTESPADIKTNSNVEHEGQPTRDMFNPESDNTPASEIINKSDCLSIKEKLNSKLSLALNKRKREASKSEKPAKQKKIVKTAEQRDNVLVVPKEEIDKFNFVSITLDQRLAVINVQNTGDKIGVEVLKELEMALNYIDKRKDISITMFSSHCGTVCSLLDLALLVNENKEIRVHHATELAETIKGLLSSAARHSKLVWCGVAGACSGLSLSLAALSDVSVAAEDATFALTGAGSSPLLPGAAVLTSRCQLSQALVNDLFIFGRRLTASEAVAGGLISRTLYPDRLDEQMLNIAKDVAAQPVQNVLLKKRLLNLRNNNTAEGAFLSSLESERELFVEHWTSVEGQESLRAGLDAA</sequence>
<proteinExistence type="predicted"/>
<dbReference type="Pfam" id="PF00378">
    <property type="entry name" value="ECH_1"/>
    <property type="match status" value="1"/>
</dbReference>
<feature type="region of interest" description="Disordered" evidence="1">
    <location>
        <begin position="566"/>
        <end position="636"/>
    </location>
</feature>
<evidence type="ECO:0000256" key="1">
    <source>
        <dbReference type="SAM" id="MobiDB-lite"/>
    </source>
</evidence>
<protein>
    <submittedName>
        <fullName evidence="2">Chromodomain Y protein 2</fullName>
    </submittedName>
</protein>
<gene>
    <name evidence="2" type="ORF">KGM_213615</name>
</gene>
<feature type="compositionally biased region" description="Basic residues" evidence="1">
    <location>
        <begin position="445"/>
        <end position="458"/>
    </location>
</feature>
<feature type="compositionally biased region" description="Low complexity" evidence="1">
    <location>
        <begin position="538"/>
        <end position="548"/>
    </location>
</feature>
<dbReference type="EMBL" id="AGBW02010462">
    <property type="protein sequence ID" value="OWR48467.1"/>
    <property type="molecule type" value="Genomic_DNA"/>
</dbReference>
<feature type="region of interest" description="Disordered" evidence="1">
    <location>
        <begin position="531"/>
        <end position="553"/>
    </location>
</feature>
<reference evidence="2 3" key="1">
    <citation type="journal article" date="2011" name="Cell">
        <title>The monarch butterfly genome yields insights into long-distance migration.</title>
        <authorList>
            <person name="Zhan S."/>
            <person name="Merlin C."/>
            <person name="Boore J.L."/>
            <person name="Reppert S.M."/>
        </authorList>
    </citation>
    <scope>NUCLEOTIDE SEQUENCE [LARGE SCALE GENOMIC DNA]</scope>
    <source>
        <strain evidence="2">F-2</strain>
    </source>
</reference>
<dbReference type="SUPFAM" id="SSF52096">
    <property type="entry name" value="ClpP/crotonase"/>
    <property type="match status" value="1"/>
</dbReference>
<dbReference type="CDD" id="cd06558">
    <property type="entry name" value="crotonase-like"/>
    <property type="match status" value="1"/>
</dbReference>
<dbReference type="KEGG" id="dpl:KGM_213615"/>
<feature type="region of interest" description="Disordered" evidence="1">
    <location>
        <begin position="350"/>
        <end position="460"/>
    </location>
</feature>
<feature type="compositionally biased region" description="Low complexity" evidence="1">
    <location>
        <begin position="1"/>
        <end position="13"/>
    </location>
</feature>
<name>A0A212F403_DANPL</name>
<accession>A0A212F403</accession>
<dbReference type="InterPro" id="IPR029045">
    <property type="entry name" value="ClpP/crotonase-like_dom_sf"/>
</dbReference>
<feature type="compositionally biased region" description="Polar residues" evidence="1">
    <location>
        <begin position="432"/>
        <end position="442"/>
    </location>
</feature>
<organism evidence="2 3">
    <name type="scientific">Danaus plexippus plexippus</name>
    <dbReference type="NCBI Taxonomy" id="278856"/>
    <lineage>
        <taxon>Eukaryota</taxon>
        <taxon>Metazoa</taxon>
        <taxon>Ecdysozoa</taxon>
        <taxon>Arthropoda</taxon>
        <taxon>Hexapoda</taxon>
        <taxon>Insecta</taxon>
        <taxon>Pterygota</taxon>
        <taxon>Neoptera</taxon>
        <taxon>Endopterygota</taxon>
        <taxon>Lepidoptera</taxon>
        <taxon>Glossata</taxon>
        <taxon>Ditrysia</taxon>
        <taxon>Papilionoidea</taxon>
        <taxon>Nymphalidae</taxon>
        <taxon>Danainae</taxon>
        <taxon>Danaini</taxon>
        <taxon>Danaina</taxon>
        <taxon>Danaus</taxon>
        <taxon>Danaus</taxon>
    </lineage>
</organism>
<dbReference type="PANTHER" id="PTHR43684">
    <property type="match status" value="1"/>
</dbReference>
<feature type="region of interest" description="Disordered" evidence="1">
    <location>
        <begin position="1"/>
        <end position="23"/>
    </location>
</feature>
<dbReference type="InterPro" id="IPR001753">
    <property type="entry name" value="Enoyl-CoA_hydra/iso"/>
</dbReference>
<feature type="compositionally biased region" description="Low complexity" evidence="1">
    <location>
        <begin position="567"/>
        <end position="578"/>
    </location>
</feature>
<dbReference type="PANTHER" id="PTHR43684:SF13">
    <property type="entry name" value="CHROMODOMAIN Y-LIKE PROTEIN"/>
    <property type="match status" value="1"/>
</dbReference>
<dbReference type="STRING" id="278856.A0A212F403"/>
<feature type="compositionally biased region" description="Polar residues" evidence="1">
    <location>
        <begin position="586"/>
        <end position="612"/>
    </location>
</feature>
<feature type="region of interest" description="Disordered" evidence="1">
    <location>
        <begin position="283"/>
        <end position="302"/>
    </location>
</feature>
<evidence type="ECO:0000313" key="2">
    <source>
        <dbReference type="EMBL" id="OWR48467.1"/>
    </source>
</evidence>
<evidence type="ECO:0000313" key="3">
    <source>
        <dbReference type="Proteomes" id="UP000007151"/>
    </source>
</evidence>
<dbReference type="InterPro" id="IPR051053">
    <property type="entry name" value="ECH/Chromodomain_protein"/>
</dbReference>
<dbReference type="eggNOG" id="KOG0016">
    <property type="taxonomic scope" value="Eukaryota"/>
</dbReference>
<dbReference type="FunCoup" id="A0A212F403">
    <property type="interactions" value="482"/>
</dbReference>
<dbReference type="AlphaFoldDB" id="A0A212F403"/>
<keyword evidence="3" id="KW-1185">Reference proteome</keyword>